<evidence type="ECO:0000313" key="4">
    <source>
        <dbReference type="EMBL" id="BBN46879.1"/>
    </source>
</evidence>
<dbReference type="Pfam" id="PF13692">
    <property type="entry name" value="Glyco_trans_1_4"/>
    <property type="match status" value="1"/>
</dbReference>
<evidence type="ECO:0000256" key="2">
    <source>
        <dbReference type="ARBA" id="ARBA00022679"/>
    </source>
</evidence>
<accession>A0AAI8SK81</accession>
<dbReference type="PANTHER" id="PTHR12526">
    <property type="entry name" value="GLYCOSYLTRANSFERASE"/>
    <property type="match status" value="1"/>
</dbReference>
<dbReference type="InterPro" id="IPR028098">
    <property type="entry name" value="Glyco_trans_4-like_N"/>
</dbReference>
<evidence type="ECO:0000313" key="5">
    <source>
        <dbReference type="Proteomes" id="UP000327362"/>
    </source>
</evidence>
<sequence length="352" mass="38872">MNSPRVLWLSPWTRPAVRVQAEALQRHGAEVLLVTSDQHPESDAARDYELVLDPRFRTAATWLPTLRAWRRVRRFRPDVVLAELVRDPRWIALAGWAPRIQVVHDDRPHDPDELTPAYERAVFDRWGARSAATIAYSDYVAAAISARRDVAGTPVRVVPLASDLDLDRVPPFVGPEGRRDFVMFGRLNPYKNVDVVLAAWQRHVVGGGWRGDNLVLIGDGPLDVKTLPKHTRWRNGSFRYADVIPTLAAAKGSIAHYRRASQSGVQSLSMQLGVMPIVSTAGALPEYQPPGCAPIGIDDVAGLAAAFDLLADPVTAARHGAEAARHYQRRCAVDLVAERILDVVAEVLARRG</sequence>
<dbReference type="Pfam" id="PF13439">
    <property type="entry name" value="Glyco_transf_4"/>
    <property type="match status" value="1"/>
</dbReference>
<dbReference type="Gene3D" id="3.40.50.2000">
    <property type="entry name" value="Glycogen Phosphorylase B"/>
    <property type="match status" value="2"/>
</dbReference>
<proteinExistence type="predicted"/>
<gene>
    <name evidence="4" type="ORF">JPH1_13540</name>
</gene>
<organism evidence="4 5">
    <name type="scientific">Mycobacterium avium subsp. hominissuis</name>
    <dbReference type="NCBI Taxonomy" id="439334"/>
    <lineage>
        <taxon>Bacteria</taxon>
        <taxon>Bacillati</taxon>
        <taxon>Actinomycetota</taxon>
        <taxon>Actinomycetes</taxon>
        <taxon>Mycobacteriales</taxon>
        <taxon>Mycobacteriaceae</taxon>
        <taxon>Mycobacterium</taxon>
        <taxon>Mycobacterium avium complex (MAC)</taxon>
    </lineage>
</organism>
<evidence type="ECO:0000259" key="3">
    <source>
        <dbReference type="Pfam" id="PF13439"/>
    </source>
</evidence>
<dbReference type="Proteomes" id="UP000327362">
    <property type="component" value="Chromosome"/>
</dbReference>
<dbReference type="EMBL" id="AP020326">
    <property type="protein sequence ID" value="BBN46879.1"/>
    <property type="molecule type" value="Genomic_DNA"/>
</dbReference>
<protein>
    <recommendedName>
        <fullName evidence="3">Glycosyltransferase subfamily 4-like N-terminal domain-containing protein</fullName>
    </recommendedName>
</protein>
<evidence type="ECO:0000256" key="1">
    <source>
        <dbReference type="ARBA" id="ARBA00022676"/>
    </source>
</evidence>
<name>A0AAI8SK81_MYCAV</name>
<dbReference type="SUPFAM" id="SSF53756">
    <property type="entry name" value="UDP-Glycosyltransferase/glycogen phosphorylase"/>
    <property type="match status" value="1"/>
</dbReference>
<reference evidence="4 5" key="1">
    <citation type="submission" date="2019-09" db="EMBL/GenBank/DDBJ databases">
        <title>Complete genome sequence of Mycobacterium avium subsp. hominissuis strain JP-H-1.</title>
        <authorList>
            <person name="Kinoshita Y."/>
            <person name="Niwa H."/>
            <person name="Uchida-Fujii E."/>
            <person name="Nukada T."/>
        </authorList>
    </citation>
    <scope>NUCLEOTIDE SEQUENCE [LARGE SCALE GENOMIC DNA]</scope>
    <source>
        <strain evidence="4 5">JP-H-1</strain>
    </source>
</reference>
<dbReference type="CDD" id="cd03801">
    <property type="entry name" value="GT4_PimA-like"/>
    <property type="match status" value="1"/>
</dbReference>
<dbReference type="GO" id="GO:0016757">
    <property type="term" value="F:glycosyltransferase activity"/>
    <property type="evidence" value="ECO:0007669"/>
    <property type="project" value="UniProtKB-KW"/>
</dbReference>
<feature type="domain" description="Glycosyltransferase subfamily 4-like N-terminal" evidence="3">
    <location>
        <begin position="20"/>
        <end position="165"/>
    </location>
</feature>
<dbReference type="PANTHER" id="PTHR12526:SF510">
    <property type="entry name" value="D-INOSITOL 3-PHOSPHATE GLYCOSYLTRANSFERASE"/>
    <property type="match status" value="1"/>
</dbReference>
<keyword evidence="1" id="KW-0328">Glycosyltransferase</keyword>
<keyword evidence="2" id="KW-0808">Transferase</keyword>
<dbReference type="AlphaFoldDB" id="A0AAI8SK81"/>